<proteinExistence type="predicted"/>
<accession>A0A366HS07</accession>
<dbReference type="OrthoDB" id="9783652at2"/>
<evidence type="ECO:0000256" key="6">
    <source>
        <dbReference type="ARBA" id="ARBA00023136"/>
    </source>
</evidence>
<feature type="transmembrane region" description="Helical" evidence="8">
    <location>
        <begin position="49"/>
        <end position="68"/>
    </location>
</feature>
<comment type="subcellular location">
    <subcellularLocation>
        <location evidence="1">Cell membrane</location>
        <topology evidence="1">Multi-pass membrane protein</topology>
    </subcellularLocation>
</comment>
<feature type="transmembrane region" description="Helical" evidence="8">
    <location>
        <begin position="242"/>
        <end position="265"/>
    </location>
</feature>
<dbReference type="RefSeq" id="WP_113958458.1">
    <property type="nucleotide sequence ID" value="NZ_QNRR01000003.1"/>
</dbReference>
<dbReference type="GO" id="GO:0009103">
    <property type="term" value="P:lipopolysaccharide biosynthetic process"/>
    <property type="evidence" value="ECO:0007669"/>
    <property type="project" value="TreeGrafter"/>
</dbReference>
<dbReference type="InterPro" id="IPR018480">
    <property type="entry name" value="PNAcMuramoyl-5peptid_Trfase_CS"/>
</dbReference>
<feature type="transmembrane region" description="Helical" evidence="8">
    <location>
        <begin position="80"/>
        <end position="96"/>
    </location>
</feature>
<feature type="binding site" evidence="7">
    <location>
        <position position="219"/>
    </location>
    <ligand>
        <name>Mg(2+)</name>
        <dbReference type="ChEBI" id="CHEBI:18420"/>
    </ligand>
</feature>
<keyword evidence="6 8" id="KW-0472">Membrane</keyword>
<evidence type="ECO:0000313" key="10">
    <source>
        <dbReference type="Proteomes" id="UP000253426"/>
    </source>
</evidence>
<keyword evidence="4 8" id="KW-0812">Transmembrane</keyword>
<organism evidence="9 10">
    <name type="scientific">Roseimicrobium gellanilyticum</name>
    <dbReference type="NCBI Taxonomy" id="748857"/>
    <lineage>
        <taxon>Bacteria</taxon>
        <taxon>Pseudomonadati</taxon>
        <taxon>Verrucomicrobiota</taxon>
        <taxon>Verrucomicrobiia</taxon>
        <taxon>Verrucomicrobiales</taxon>
        <taxon>Verrucomicrobiaceae</taxon>
        <taxon>Roseimicrobium</taxon>
    </lineage>
</organism>
<keyword evidence="2" id="KW-1003">Cell membrane</keyword>
<dbReference type="GO" id="GO:0044038">
    <property type="term" value="P:cell wall macromolecule biosynthetic process"/>
    <property type="evidence" value="ECO:0007669"/>
    <property type="project" value="TreeGrafter"/>
</dbReference>
<feature type="transmembrane region" description="Helical" evidence="8">
    <location>
        <begin position="215"/>
        <end position="236"/>
    </location>
</feature>
<dbReference type="PANTHER" id="PTHR22926:SF3">
    <property type="entry name" value="UNDECAPRENYL-PHOSPHATE ALPHA-N-ACETYLGLUCOSAMINYL 1-PHOSPHATE TRANSFERASE"/>
    <property type="match status" value="1"/>
</dbReference>
<keyword evidence="7" id="KW-0479">Metal-binding</keyword>
<evidence type="ECO:0000313" key="9">
    <source>
        <dbReference type="EMBL" id="RBP45332.1"/>
    </source>
</evidence>
<dbReference type="InterPro" id="IPR000715">
    <property type="entry name" value="Glycosyl_transferase_4"/>
</dbReference>
<feature type="transmembrane region" description="Helical" evidence="8">
    <location>
        <begin position="322"/>
        <end position="340"/>
    </location>
</feature>
<feature type="transmembrane region" description="Helical" evidence="8">
    <location>
        <begin position="166"/>
        <end position="185"/>
    </location>
</feature>
<dbReference type="GO" id="GO:0005886">
    <property type="term" value="C:plasma membrane"/>
    <property type="evidence" value="ECO:0007669"/>
    <property type="project" value="UniProtKB-SubCell"/>
</dbReference>
<dbReference type="Pfam" id="PF00953">
    <property type="entry name" value="Glycos_transf_4"/>
    <property type="match status" value="1"/>
</dbReference>
<sequence>MYRYPSLVNVGILLGALLLSAFCTWLLVRYRGSWGLDTPDQNRKFHEKPIPRLGGLGIFVTLVAGFLVMECRFPSFLERWAPVIISNCIIFAIGFADDIRPLGARLKLLGQLGTGTILYALGVSIDELSNPFGEGHFVLGWWSFPVTLVWFISVPNIVNLIDGMDGLATGFGLFLCITLAFVGHYSGKPEVVTVSMIMGGALAGFLIFNFPPARIFLGDGGAYLLGFFIASVTVFTSSKGSVIAALLVVIVALGVPILDTLFAIIRRALMGVPLFRADAEHIHHRLILLGFSKARALIAIYSVCLVLSIVGMSIFWSKGLSLPIAGAALAILALAAARYLGYVRSWRDVRAQFNEALSRRRDMLYAQAYGRVLEWEAERCKDPEEFLSLLALCIERLGLKRHAEADFESVNLSLVTGLVCVIHVPKSAQARVRWTAVAENLIPSLNRATERWGAIQGLVFASPASAPPQSASPTQQESCR</sequence>
<evidence type="ECO:0000256" key="8">
    <source>
        <dbReference type="SAM" id="Phobius"/>
    </source>
</evidence>
<dbReference type="AlphaFoldDB" id="A0A366HS07"/>
<dbReference type="PROSITE" id="PS01348">
    <property type="entry name" value="MRAY_2"/>
    <property type="match status" value="1"/>
</dbReference>
<feature type="transmembrane region" description="Helical" evidence="8">
    <location>
        <begin position="296"/>
        <end position="316"/>
    </location>
</feature>
<dbReference type="GO" id="GO:0071555">
    <property type="term" value="P:cell wall organization"/>
    <property type="evidence" value="ECO:0007669"/>
    <property type="project" value="TreeGrafter"/>
</dbReference>
<dbReference type="GO" id="GO:0046872">
    <property type="term" value="F:metal ion binding"/>
    <property type="evidence" value="ECO:0007669"/>
    <property type="project" value="UniProtKB-KW"/>
</dbReference>
<protein>
    <submittedName>
        <fullName evidence="9">UDP-GlcNAc:undecaprenyl-phosphate GlcNAc-1-phosphate transferase</fullName>
    </submittedName>
</protein>
<evidence type="ECO:0000256" key="2">
    <source>
        <dbReference type="ARBA" id="ARBA00022475"/>
    </source>
</evidence>
<name>A0A366HS07_9BACT</name>
<dbReference type="Proteomes" id="UP000253426">
    <property type="component" value="Unassembled WGS sequence"/>
</dbReference>
<feature type="binding site" evidence="7">
    <location>
        <position position="159"/>
    </location>
    <ligand>
        <name>Mg(2+)</name>
        <dbReference type="ChEBI" id="CHEBI:18420"/>
    </ligand>
</feature>
<feature type="transmembrane region" description="Helical" evidence="8">
    <location>
        <begin position="137"/>
        <end position="154"/>
    </location>
</feature>
<feature type="transmembrane region" description="Helical" evidence="8">
    <location>
        <begin position="6"/>
        <end position="28"/>
    </location>
</feature>
<keyword evidence="3 9" id="KW-0808">Transferase</keyword>
<feature type="transmembrane region" description="Helical" evidence="8">
    <location>
        <begin position="191"/>
        <end position="208"/>
    </location>
</feature>
<reference evidence="9 10" key="1">
    <citation type="submission" date="2018-06" db="EMBL/GenBank/DDBJ databases">
        <title>Genomic Encyclopedia of Type Strains, Phase IV (KMG-IV): sequencing the most valuable type-strain genomes for metagenomic binning, comparative biology and taxonomic classification.</title>
        <authorList>
            <person name="Goeker M."/>
        </authorList>
    </citation>
    <scope>NUCLEOTIDE SEQUENCE [LARGE SCALE GENOMIC DNA]</scope>
    <source>
        <strain evidence="9 10">DSM 25532</strain>
    </source>
</reference>
<dbReference type="GO" id="GO:0016780">
    <property type="term" value="F:phosphotransferase activity, for other substituted phosphate groups"/>
    <property type="evidence" value="ECO:0007669"/>
    <property type="project" value="InterPro"/>
</dbReference>
<keyword evidence="5 8" id="KW-1133">Transmembrane helix</keyword>
<dbReference type="EMBL" id="QNRR01000003">
    <property type="protein sequence ID" value="RBP45332.1"/>
    <property type="molecule type" value="Genomic_DNA"/>
</dbReference>
<gene>
    <name evidence="9" type="ORF">DES53_103330</name>
</gene>
<evidence type="ECO:0000256" key="4">
    <source>
        <dbReference type="ARBA" id="ARBA00022692"/>
    </source>
</evidence>
<evidence type="ECO:0000256" key="1">
    <source>
        <dbReference type="ARBA" id="ARBA00004651"/>
    </source>
</evidence>
<comment type="caution">
    <text evidence="9">The sequence shown here is derived from an EMBL/GenBank/DDBJ whole genome shotgun (WGS) entry which is preliminary data.</text>
</comment>
<keyword evidence="10" id="KW-1185">Reference proteome</keyword>
<dbReference type="CDD" id="cd06853">
    <property type="entry name" value="GT_WecA_like"/>
    <property type="match status" value="1"/>
</dbReference>
<keyword evidence="7" id="KW-0460">Magnesium</keyword>
<evidence type="ECO:0000256" key="3">
    <source>
        <dbReference type="ARBA" id="ARBA00022679"/>
    </source>
</evidence>
<comment type="cofactor">
    <cofactor evidence="7">
        <name>Mg(2+)</name>
        <dbReference type="ChEBI" id="CHEBI:18420"/>
    </cofactor>
</comment>
<evidence type="ECO:0000256" key="7">
    <source>
        <dbReference type="PIRSR" id="PIRSR600715-1"/>
    </source>
</evidence>
<evidence type="ECO:0000256" key="5">
    <source>
        <dbReference type="ARBA" id="ARBA00022989"/>
    </source>
</evidence>
<dbReference type="PANTHER" id="PTHR22926">
    <property type="entry name" value="PHOSPHO-N-ACETYLMURAMOYL-PENTAPEPTIDE-TRANSFERASE"/>
    <property type="match status" value="1"/>
</dbReference>